<dbReference type="GO" id="GO:0008270">
    <property type="term" value="F:zinc ion binding"/>
    <property type="evidence" value="ECO:0007669"/>
    <property type="project" value="UniProtKB-UniRule"/>
</dbReference>
<comment type="function">
    <text evidence="7 8">DNA-dependent RNA polymerase catalyzes the transcription of DNA into RNA using the four ribonucleoside triphosphates as substrates.</text>
</comment>
<dbReference type="Gene3D" id="1.10.274.100">
    <property type="entry name" value="RNA polymerase Rpb1, domain 3"/>
    <property type="match status" value="2"/>
</dbReference>
<protein>
    <recommendedName>
        <fullName evidence="7">DNA-directed RNA polymerase subunit beta'</fullName>
        <shortName evidence="7">RNAP subunit beta'</shortName>
        <ecNumber evidence="7">2.7.7.6</ecNumber>
    </recommendedName>
    <alternativeName>
        <fullName evidence="7">RNA polymerase subunit beta'</fullName>
    </alternativeName>
    <alternativeName>
        <fullName evidence="7">Transcriptase subunit beta'</fullName>
    </alternativeName>
</protein>
<dbReference type="CDD" id="cd02655">
    <property type="entry name" value="RNAP_beta'_C"/>
    <property type="match status" value="1"/>
</dbReference>
<dbReference type="Pfam" id="PF04997">
    <property type="entry name" value="RNA_pol_Rpb1_1"/>
    <property type="match status" value="1"/>
</dbReference>
<comment type="catalytic activity">
    <reaction evidence="6 7 8">
        <text>RNA(n) + a ribonucleoside 5'-triphosphate = RNA(n+1) + diphosphate</text>
        <dbReference type="Rhea" id="RHEA:21248"/>
        <dbReference type="Rhea" id="RHEA-COMP:14527"/>
        <dbReference type="Rhea" id="RHEA-COMP:17342"/>
        <dbReference type="ChEBI" id="CHEBI:33019"/>
        <dbReference type="ChEBI" id="CHEBI:61557"/>
        <dbReference type="ChEBI" id="CHEBI:140395"/>
        <dbReference type="EC" id="2.7.7.6"/>
    </reaction>
</comment>
<dbReference type="GO" id="GO:0003899">
    <property type="term" value="F:DNA-directed RNA polymerase activity"/>
    <property type="evidence" value="ECO:0007669"/>
    <property type="project" value="UniProtKB-UniRule"/>
</dbReference>
<feature type="binding site" evidence="7">
    <location>
        <position position="464"/>
    </location>
    <ligand>
        <name>Mg(2+)</name>
        <dbReference type="ChEBI" id="CHEBI:18420"/>
    </ligand>
</feature>
<dbReference type="Proteomes" id="UP001238843">
    <property type="component" value="Chromosome"/>
</dbReference>
<comment type="similarity">
    <text evidence="7 8">Belongs to the RNA polymerase beta' chain family.</text>
</comment>
<sequence length="1345" mass="152082">MSFNSTDSTNHKNSLNLLNFDYVSLKIFSPEKIKEYSRGEVKNSETINYRTFKPEQGGLFCQRIFGPVQDYECSCGKFKRVKYKGVICDKCGVEITFSRVRRERMGHIELAVPIAHIWFFKNIPSRIGLILNISIKSLEKIVYYTNYIIINPGKTGLKFKQILTSSQYNELLNSYGLKAFVAKTGASALKELLKIIDFKYIVSKLNKDLKKLTSKQLKIKISKRLRILKSFLKSTNKPESLILENLPVIPPDLRPLVPLEGNKFATSDLNDLYRRVINRNNRLKNLLQLKTPEVILNNECRMLQESVDSLLDNSRRNKPFLTSFNRPLKSLSDMLKGKQGRFRQNLLGKRVDYSGRSVIVVDPGLNLHQCGLPTKMALILFEPFIINKLKTKGLVHTVKGAKKMIDQRFKKVINILHKVVKNHPVILNRAPTLHKLSIQAFEPILIGGDSIKIHPLVCSSYNADFDGDQMAVHIPLSVESIKECKKLMMSINNVFLSSNGNPVLSPSQDIILGLYYLTLNINKVGSPHTVSYNELLYKSIWKTHDFVLIENPDLNKRTLYGNSKKRNLLTTKGRFVFNCVLPKTIGFLNSPITKSKFIVILSHCYNLIGRKKTIVLLDIIKGLGFKYATKSGASISIFDMLIPTKKAVILKKNKSLVYEIEFKYEKGLINLSEKHNKIVELWTKITNNFSSLIYANLHKQTMRFNYINPIFLMIQSGARGSKQQVRQLCGIRGLMVKPSGSIIEKPILASFREGLSVIEYFNSTHGARKGLADTALKTADAGYLTRKLCDVAMDVLVNRYSSNVSEGFGVWKTSIKKEGVEILSLRKRILGRYSSENIRNPHKRSNFIIKRGHLITNNNARQLDFFGIKRVKVMSPLISFYSNEINSKEYGIDLSTGQLVKVGSAVGIIAAQSIGEPGTQLTMRTFHIGGVSNQIIKINKIFSTVSGLVLFKNFKYKNIGPNSYTVLNDGGTLNIYNLKSKGFTVYEVYKGYVLKVKTNAFIKKNELLFKWDFKNSSFFAEDRGYVSLLNLKLGFNLKRVGRFLIVLGNKKIKQQNPYLNINSLSNNLIIKTYTLLPGSKIYVEGGSVVNKGSLLFKRPKTFFMDKDDITGGLPKITELFEVRRPKRVSEVSDINGFVDISPSLKKNKTHLSVLDPFNKKRSSFLIPSDKNILVNPGDYVTKGSQLTEGSIDIQKMLKVWGVEAVQEYLISEIQKVYLDQSVFINDKHLEVIVSQMFKKVKVINPGDSNFFWGERVDKGLILQENLNLSRRGGLLIETEPLLLGITKASLETNSFISAASFQETTKVLTDASILGKLDFLKGFKENVILGHLIPAGTGFLLKKKK</sequence>
<evidence type="ECO:0000256" key="1">
    <source>
        <dbReference type="ARBA" id="ARBA00022478"/>
    </source>
</evidence>
<dbReference type="InterPro" id="IPR012754">
    <property type="entry name" value="DNA-dir_RpoC_beta_prime_bact"/>
</dbReference>
<reference evidence="10" key="2">
    <citation type="submission" date="2023-06" db="EMBL/GenBank/DDBJ databases">
        <authorList>
            <person name="Williams T.J."/>
            <person name="Allen M.A."/>
            <person name="Ivanova N."/>
            <person name="Huntemann M."/>
            <person name="Haque S."/>
            <person name="Hancock A.M."/>
            <person name="Brazendale S."/>
            <person name="Cavicchioli R."/>
        </authorList>
    </citation>
    <scope>NUCLEOTIDE SEQUENCE</scope>
    <source>
        <strain evidence="10">MAG_Ga0307966_1000010</strain>
    </source>
</reference>
<dbReference type="InterPro" id="IPR000722">
    <property type="entry name" value="RNA_pol_asu"/>
</dbReference>
<dbReference type="Gene3D" id="1.10.132.30">
    <property type="match status" value="1"/>
</dbReference>
<dbReference type="GO" id="GO:0006351">
    <property type="term" value="P:DNA-templated transcription"/>
    <property type="evidence" value="ECO:0007669"/>
    <property type="project" value="UniProtKB-UniRule"/>
</dbReference>
<dbReference type="CDD" id="cd01609">
    <property type="entry name" value="RNAP_beta'_N"/>
    <property type="match status" value="1"/>
</dbReference>
<evidence type="ECO:0000256" key="8">
    <source>
        <dbReference type="RuleBase" id="RU004279"/>
    </source>
</evidence>
<dbReference type="InterPro" id="IPR007066">
    <property type="entry name" value="RNA_pol_Rpb1_3"/>
</dbReference>
<dbReference type="InterPro" id="IPR038120">
    <property type="entry name" value="Rpb1_funnel_sf"/>
</dbReference>
<dbReference type="InterPro" id="IPR042102">
    <property type="entry name" value="RNA_pol_Rpb1_3_sf"/>
</dbReference>
<dbReference type="EMBL" id="CP128385">
    <property type="protein sequence ID" value="WMI30434.1"/>
    <property type="molecule type" value="Genomic_DNA"/>
</dbReference>
<dbReference type="Pfam" id="PF00623">
    <property type="entry name" value="RNA_pol_Rpb1_2"/>
    <property type="match status" value="1"/>
</dbReference>
<dbReference type="Pfam" id="PF04983">
    <property type="entry name" value="RNA_pol_Rpb1_3"/>
    <property type="match status" value="1"/>
</dbReference>
<evidence type="ECO:0000256" key="5">
    <source>
        <dbReference type="ARBA" id="ARBA00023163"/>
    </source>
</evidence>
<proteinExistence type="inferred from homology"/>
<dbReference type="InterPro" id="IPR007081">
    <property type="entry name" value="RNA_pol_Rpb1_5"/>
</dbReference>
<dbReference type="PANTHER" id="PTHR19376:SF54">
    <property type="entry name" value="DNA-DIRECTED RNA POLYMERASE SUBUNIT BETA"/>
    <property type="match status" value="1"/>
</dbReference>
<feature type="binding site" evidence="7">
    <location>
        <position position="91"/>
    </location>
    <ligand>
        <name>Zn(2+)</name>
        <dbReference type="ChEBI" id="CHEBI:29105"/>
        <label>1</label>
    </ligand>
</feature>
<dbReference type="Gene3D" id="1.10.40.90">
    <property type="match status" value="1"/>
</dbReference>
<evidence type="ECO:0000313" key="10">
    <source>
        <dbReference type="EMBL" id="WMI30434.1"/>
    </source>
</evidence>
<keyword evidence="5 7" id="KW-0804">Transcription</keyword>
<dbReference type="Gene3D" id="1.10.1790.20">
    <property type="match status" value="1"/>
</dbReference>
<dbReference type="InterPro" id="IPR007083">
    <property type="entry name" value="RNA_pol_Rpb1_4"/>
</dbReference>
<dbReference type="EC" id="2.7.7.6" evidence="7"/>
<dbReference type="NCBIfam" id="TIGR02386">
    <property type="entry name" value="rpoC_TIGR"/>
    <property type="match status" value="1"/>
</dbReference>
<dbReference type="Gene3D" id="2.40.40.20">
    <property type="match status" value="1"/>
</dbReference>
<reference evidence="10" key="1">
    <citation type="journal article" date="2021" name="Front. Microbiol.">
        <title>Genome Analysis of a Verrucomicrobial Endosymbiont With a Tiny Genome Discovered in an Antarctic Lake.</title>
        <authorList>
            <person name="Williams T.J."/>
            <person name="Allen M.A."/>
            <person name="Ivanova N."/>
            <person name="Huntemann M."/>
            <person name="Haque S."/>
            <person name="Hancock A.M."/>
            <person name="Brazendale S."/>
            <person name="Cavicchioli R."/>
        </authorList>
    </citation>
    <scope>NUCLEOTIDE SEQUENCE</scope>
    <source>
        <strain evidence="10">MAG_Ga0307966_1000010</strain>
    </source>
</reference>
<dbReference type="InterPro" id="IPR006592">
    <property type="entry name" value="RNA_pol_N"/>
</dbReference>
<comment type="cofactor">
    <cofactor evidence="7">
        <name>Mg(2+)</name>
        <dbReference type="ChEBI" id="CHEBI:18420"/>
    </cofactor>
    <text evidence="7">Binds 1 Mg(2+) ion per subunit.</text>
</comment>
<keyword evidence="4 7" id="KW-0479">Metal-binding</keyword>
<name>A0AA51BKP0_9BACT</name>
<accession>A0AA51BKP0</accession>
<dbReference type="InterPro" id="IPR044893">
    <property type="entry name" value="RNA_pol_Rpb1_clamp_domain"/>
</dbReference>
<gene>
    <name evidence="7 10" type="primary">rpoC</name>
    <name evidence="10" type="ORF">QTO32_00765</name>
</gene>
<dbReference type="Gene3D" id="4.10.860.120">
    <property type="entry name" value="RNA polymerase II, clamp domain"/>
    <property type="match status" value="1"/>
</dbReference>
<feature type="binding site" evidence="7">
    <location>
        <position position="75"/>
    </location>
    <ligand>
        <name>Zn(2+)</name>
        <dbReference type="ChEBI" id="CHEBI:29105"/>
        <label>1</label>
    </ligand>
</feature>
<feature type="domain" description="RNA polymerase N-terminal" evidence="9">
    <location>
        <begin position="239"/>
        <end position="518"/>
    </location>
</feature>
<dbReference type="GO" id="GO:0003677">
    <property type="term" value="F:DNA binding"/>
    <property type="evidence" value="ECO:0007669"/>
    <property type="project" value="UniProtKB-UniRule"/>
</dbReference>
<dbReference type="GO" id="GO:0000428">
    <property type="term" value="C:DNA-directed RNA polymerase complex"/>
    <property type="evidence" value="ECO:0007669"/>
    <property type="project" value="UniProtKB-KW"/>
</dbReference>
<organism evidence="10">
    <name type="scientific">Candidatus Organicella extenuata</name>
    <dbReference type="NCBI Taxonomy" id="2841811"/>
    <lineage>
        <taxon>Bacteria</taxon>
        <taxon>Pseudomonadati</taxon>
        <taxon>Verrucomicrobiota</taxon>
        <taxon>Candidatus Organicella</taxon>
    </lineage>
</organism>
<dbReference type="Gene3D" id="2.40.50.100">
    <property type="match status" value="1"/>
</dbReference>
<feature type="binding site" evidence="7">
    <location>
        <position position="466"/>
    </location>
    <ligand>
        <name>Mg(2+)</name>
        <dbReference type="ChEBI" id="CHEBI:18420"/>
    </ligand>
</feature>
<dbReference type="Pfam" id="PF04998">
    <property type="entry name" value="RNA_pol_Rpb1_5"/>
    <property type="match status" value="1"/>
</dbReference>
<dbReference type="SMART" id="SM00663">
    <property type="entry name" value="RPOLA_N"/>
    <property type="match status" value="1"/>
</dbReference>
<feature type="binding site" evidence="7">
    <location>
        <position position="468"/>
    </location>
    <ligand>
        <name>Mg(2+)</name>
        <dbReference type="ChEBI" id="CHEBI:18420"/>
    </ligand>
</feature>
<dbReference type="InterPro" id="IPR007080">
    <property type="entry name" value="RNA_pol_Rpb1_1"/>
</dbReference>
<keyword evidence="7" id="KW-0460">Magnesium</keyword>
<evidence type="ECO:0000256" key="7">
    <source>
        <dbReference type="HAMAP-Rule" id="MF_01322"/>
    </source>
</evidence>
<comment type="caution">
    <text evidence="7">Lacks conserved residue(s) required for the propagation of feature annotation.</text>
</comment>
<evidence type="ECO:0000256" key="3">
    <source>
        <dbReference type="ARBA" id="ARBA00022695"/>
    </source>
</evidence>
<feature type="binding site" evidence="7">
    <location>
        <position position="88"/>
    </location>
    <ligand>
        <name>Zn(2+)</name>
        <dbReference type="ChEBI" id="CHEBI:29105"/>
        <label>1</label>
    </ligand>
</feature>
<dbReference type="Pfam" id="PF05000">
    <property type="entry name" value="RNA_pol_Rpb1_4"/>
    <property type="match status" value="1"/>
</dbReference>
<dbReference type="HAMAP" id="MF_01322">
    <property type="entry name" value="RNApol_bact_RpoC"/>
    <property type="match status" value="1"/>
</dbReference>
<keyword evidence="3 7" id="KW-0548">Nucleotidyltransferase</keyword>
<keyword evidence="2 7" id="KW-0808">Transferase</keyword>
<feature type="binding site" evidence="7">
    <location>
        <position position="73"/>
    </location>
    <ligand>
        <name>Zn(2+)</name>
        <dbReference type="ChEBI" id="CHEBI:29105"/>
        <label>1</label>
    </ligand>
</feature>
<keyword evidence="7" id="KW-0862">Zinc</keyword>
<dbReference type="PANTHER" id="PTHR19376">
    <property type="entry name" value="DNA-DIRECTED RNA POLYMERASE"/>
    <property type="match status" value="1"/>
</dbReference>
<evidence type="ECO:0000259" key="9">
    <source>
        <dbReference type="SMART" id="SM00663"/>
    </source>
</evidence>
<dbReference type="SUPFAM" id="SSF64484">
    <property type="entry name" value="beta and beta-prime subunits of DNA dependent RNA-polymerase"/>
    <property type="match status" value="1"/>
</dbReference>
<evidence type="ECO:0000256" key="2">
    <source>
        <dbReference type="ARBA" id="ARBA00022679"/>
    </source>
</evidence>
<dbReference type="InterPro" id="IPR045867">
    <property type="entry name" value="DNA-dir_RpoC_beta_prime"/>
</dbReference>
<comment type="subunit">
    <text evidence="7">The RNAP catalytic core consists of 2 alpha, 1 beta, 1 beta' and 1 omega subunit. When a sigma factor is associated with the core the holoenzyme is formed, which can initiate transcription.</text>
</comment>
<evidence type="ECO:0000256" key="4">
    <source>
        <dbReference type="ARBA" id="ARBA00022723"/>
    </source>
</evidence>
<dbReference type="Gene3D" id="1.10.150.390">
    <property type="match status" value="1"/>
</dbReference>
<keyword evidence="1 7" id="KW-0240">DNA-directed RNA polymerase</keyword>
<evidence type="ECO:0000256" key="6">
    <source>
        <dbReference type="ARBA" id="ARBA00048552"/>
    </source>
</evidence>
<dbReference type="GO" id="GO:0000287">
    <property type="term" value="F:magnesium ion binding"/>
    <property type="evidence" value="ECO:0007669"/>
    <property type="project" value="UniProtKB-UniRule"/>
</dbReference>